<sequence length="147" mass="16877">VRFIFNATPVVSLISGWMTWLIIQWADFPSVIVAWKAFWGKRGDVFFWLALTSTIAGVWLFFTVGILIGIISTIILLALVMVIGHMDAQDEDQYRFRDRLTGLRKSFEIKRPIIVLFVGLFIFLPNTFYGYDAGVPFQDKKEHDIAV</sequence>
<gene>
    <name evidence="2" type="ORF">METZ01_LOCUS162572</name>
</gene>
<reference evidence="2" key="1">
    <citation type="submission" date="2018-05" db="EMBL/GenBank/DDBJ databases">
        <authorList>
            <person name="Lanie J.A."/>
            <person name="Ng W.-L."/>
            <person name="Kazmierczak K.M."/>
            <person name="Andrzejewski T.M."/>
            <person name="Davidsen T.M."/>
            <person name="Wayne K.J."/>
            <person name="Tettelin H."/>
            <person name="Glass J.I."/>
            <person name="Rusch D."/>
            <person name="Podicherti R."/>
            <person name="Tsui H.-C.T."/>
            <person name="Winkler M.E."/>
        </authorList>
    </citation>
    <scope>NUCLEOTIDE SEQUENCE</scope>
</reference>
<feature type="non-terminal residue" evidence="2">
    <location>
        <position position="1"/>
    </location>
</feature>
<accession>A0A382B7J1</accession>
<name>A0A382B7J1_9ZZZZ</name>
<feature type="transmembrane region" description="Helical" evidence="1">
    <location>
        <begin position="17"/>
        <end position="38"/>
    </location>
</feature>
<dbReference type="AlphaFoldDB" id="A0A382B7J1"/>
<dbReference type="EMBL" id="UINC01028550">
    <property type="protein sequence ID" value="SVB09718.1"/>
    <property type="molecule type" value="Genomic_DNA"/>
</dbReference>
<evidence type="ECO:0000313" key="2">
    <source>
        <dbReference type="EMBL" id="SVB09718.1"/>
    </source>
</evidence>
<keyword evidence="1" id="KW-0812">Transmembrane</keyword>
<proteinExistence type="predicted"/>
<evidence type="ECO:0000256" key="1">
    <source>
        <dbReference type="SAM" id="Phobius"/>
    </source>
</evidence>
<keyword evidence="1" id="KW-0472">Membrane</keyword>
<protein>
    <submittedName>
        <fullName evidence="2">Uncharacterized protein</fullName>
    </submittedName>
</protein>
<keyword evidence="1" id="KW-1133">Transmembrane helix</keyword>
<feature type="transmembrane region" description="Helical" evidence="1">
    <location>
        <begin position="109"/>
        <end position="131"/>
    </location>
</feature>
<organism evidence="2">
    <name type="scientific">marine metagenome</name>
    <dbReference type="NCBI Taxonomy" id="408172"/>
    <lineage>
        <taxon>unclassified sequences</taxon>
        <taxon>metagenomes</taxon>
        <taxon>ecological metagenomes</taxon>
    </lineage>
</organism>